<dbReference type="Pfam" id="PF19289">
    <property type="entry name" value="PmbA_TldD_3rd"/>
    <property type="match status" value="1"/>
</dbReference>
<dbReference type="InterPro" id="IPR051463">
    <property type="entry name" value="Peptidase_U62_metallo"/>
</dbReference>
<proteinExistence type="inferred from homology"/>
<dbReference type="InterPro" id="IPR045570">
    <property type="entry name" value="Metalloprtase-TldD/E_cen_dom"/>
</dbReference>
<accession>A0ABU3NYC3</accession>
<evidence type="ECO:0000256" key="1">
    <source>
        <dbReference type="ARBA" id="ARBA00005836"/>
    </source>
</evidence>
<dbReference type="PANTHER" id="PTHR30624:SF4">
    <property type="entry name" value="METALLOPROTEASE TLDD"/>
    <property type="match status" value="1"/>
</dbReference>
<dbReference type="Proteomes" id="UP001254848">
    <property type="component" value="Unassembled WGS sequence"/>
</dbReference>
<keyword evidence="3" id="KW-0378">Hydrolase</keyword>
<evidence type="ECO:0000259" key="6">
    <source>
        <dbReference type="Pfam" id="PF19289"/>
    </source>
</evidence>
<comment type="similarity">
    <text evidence="1">Belongs to the peptidase U62 family.</text>
</comment>
<feature type="domain" description="Metalloprotease TldD/E N-terminal" evidence="5">
    <location>
        <begin position="23"/>
        <end position="87"/>
    </location>
</feature>
<organism evidence="8 9">
    <name type="scientific">Anaeroselena agilis</name>
    <dbReference type="NCBI Taxonomy" id="3063788"/>
    <lineage>
        <taxon>Bacteria</taxon>
        <taxon>Bacillati</taxon>
        <taxon>Bacillota</taxon>
        <taxon>Negativicutes</taxon>
        <taxon>Acetonemataceae</taxon>
        <taxon>Anaeroselena</taxon>
    </lineage>
</organism>
<dbReference type="PANTHER" id="PTHR30624">
    <property type="entry name" value="UNCHARACTERIZED PROTEIN TLDD AND PMBA"/>
    <property type="match status" value="1"/>
</dbReference>
<dbReference type="InterPro" id="IPR035068">
    <property type="entry name" value="TldD/PmbA_N"/>
</dbReference>
<dbReference type="InterPro" id="IPR025502">
    <property type="entry name" value="TldD"/>
</dbReference>
<dbReference type="RefSeq" id="WP_413780298.1">
    <property type="nucleotide sequence ID" value="NZ_JAUOZS010000001.1"/>
</dbReference>
<evidence type="ECO:0000313" key="9">
    <source>
        <dbReference type="Proteomes" id="UP001254848"/>
    </source>
</evidence>
<dbReference type="SUPFAM" id="SSF111283">
    <property type="entry name" value="Putative modulator of DNA gyrase, PmbA/TldD"/>
    <property type="match status" value="1"/>
</dbReference>
<dbReference type="PIRSF" id="PIRSF004919">
    <property type="entry name" value="TldD"/>
    <property type="match status" value="1"/>
</dbReference>
<dbReference type="InterPro" id="IPR002510">
    <property type="entry name" value="Metalloprtase-TldD/E_N"/>
</dbReference>
<dbReference type="InterPro" id="IPR045569">
    <property type="entry name" value="Metalloprtase-TldD/E_C"/>
</dbReference>
<dbReference type="Pfam" id="PF01523">
    <property type="entry name" value="PmbA_TldD_1st"/>
    <property type="match status" value="1"/>
</dbReference>
<evidence type="ECO:0000256" key="2">
    <source>
        <dbReference type="ARBA" id="ARBA00022670"/>
    </source>
</evidence>
<gene>
    <name evidence="8" type="ORF">Q4T40_11115</name>
</gene>
<feature type="domain" description="Metalloprotease TldD/E central" evidence="7">
    <location>
        <begin position="113"/>
        <end position="220"/>
    </location>
</feature>
<evidence type="ECO:0000256" key="4">
    <source>
        <dbReference type="ARBA" id="ARBA00023049"/>
    </source>
</evidence>
<evidence type="ECO:0000259" key="7">
    <source>
        <dbReference type="Pfam" id="PF19290"/>
    </source>
</evidence>
<sequence length="466" mass="49012">MMLDRRVLGDVLAAALRRGGDFADIFVENRATTMVSCEENRIERVKTGIDSGAGVRVISGDTTAYAYTNKITADELIRVADIASRAAQVSERDVSIDLKAVQPTVDLDIAVMPDAVPIEDKTAVVAAADAAAREADARIKQVMVVYGDVIQDVTIANSLGRLVEDRRVRTRLAVNAVAAGDGQIQTGFEALGGTQGFELTKRDACEAVAREAARRAVAALDAKPAPAGRMTVVMAGAAGGTMVHEACGHGLEADLVQKGLSVYAGKRGEQVAASGITVVDDGTMPRRYGTLRFDDEGFPTGKTVLIADGVLKGFMYDYLTASRDKADPTGNGRRESFEHKPVPRMRNTYIAPGKEDPAAVIGSVKNGLLVKKMGGGQVNTVNGDFVFDVAEGYLIRDGKVSHAVRGATLTGNGPEVLRQIDMVGSDLGFSIGTCGKDGQGAPVSDAQPTIRIPEIVVGGTDHSGRP</sequence>
<comment type="caution">
    <text evidence="8">The sequence shown here is derived from an EMBL/GenBank/DDBJ whole genome shotgun (WGS) entry which is preliminary data.</text>
</comment>
<evidence type="ECO:0000256" key="3">
    <source>
        <dbReference type="ARBA" id="ARBA00022801"/>
    </source>
</evidence>
<dbReference type="Gene3D" id="3.30.2290.10">
    <property type="entry name" value="PmbA/TldD superfamily"/>
    <property type="match status" value="1"/>
</dbReference>
<keyword evidence="4" id="KW-0482">Metalloprotease</keyword>
<evidence type="ECO:0000313" key="8">
    <source>
        <dbReference type="EMBL" id="MDT8901796.1"/>
    </source>
</evidence>
<dbReference type="Pfam" id="PF19290">
    <property type="entry name" value="PmbA_TldD_2nd"/>
    <property type="match status" value="1"/>
</dbReference>
<reference evidence="8 9" key="1">
    <citation type="submission" date="2023-07" db="EMBL/GenBank/DDBJ databases">
        <title>The novel representative of Negativicutes class, Anaeroselena agilis gen. nov. sp. nov.</title>
        <authorList>
            <person name="Prokofeva M.I."/>
            <person name="Elcheninov A.G."/>
            <person name="Klyukina A."/>
            <person name="Kublanov I.V."/>
            <person name="Frolov E.N."/>
            <person name="Podosokorskaya O.A."/>
        </authorList>
    </citation>
    <scope>NUCLEOTIDE SEQUENCE [LARGE SCALE GENOMIC DNA]</scope>
    <source>
        <strain evidence="8 9">4137-cl</strain>
    </source>
</reference>
<feature type="domain" description="Metalloprotease TldD/E C-terminal" evidence="6">
    <location>
        <begin position="228"/>
        <end position="459"/>
    </location>
</feature>
<evidence type="ECO:0000259" key="5">
    <source>
        <dbReference type="Pfam" id="PF01523"/>
    </source>
</evidence>
<protein>
    <submittedName>
        <fullName evidence="8">TldD/PmbA family protein</fullName>
    </submittedName>
</protein>
<dbReference type="EMBL" id="JAUOZS010000001">
    <property type="protein sequence ID" value="MDT8901796.1"/>
    <property type="molecule type" value="Genomic_DNA"/>
</dbReference>
<keyword evidence="9" id="KW-1185">Reference proteome</keyword>
<keyword evidence="2" id="KW-0645">Protease</keyword>
<name>A0ABU3NYC3_9FIRM</name>
<dbReference type="InterPro" id="IPR036059">
    <property type="entry name" value="TldD/PmbA_sf"/>
</dbReference>